<organism evidence="1">
    <name type="scientific">Spongospora subterranea</name>
    <dbReference type="NCBI Taxonomy" id="70186"/>
    <lineage>
        <taxon>Eukaryota</taxon>
        <taxon>Sar</taxon>
        <taxon>Rhizaria</taxon>
        <taxon>Endomyxa</taxon>
        <taxon>Phytomyxea</taxon>
        <taxon>Plasmodiophorida</taxon>
        <taxon>Plasmodiophoridae</taxon>
        <taxon>Spongospora</taxon>
    </lineage>
</organism>
<protein>
    <submittedName>
        <fullName evidence="1">Uncharacterized protein</fullName>
    </submittedName>
</protein>
<proteinExistence type="predicted"/>
<dbReference type="EMBL" id="HACM01010085">
    <property type="protein sequence ID" value="CRZ10527.1"/>
    <property type="molecule type" value="Transcribed_RNA"/>
</dbReference>
<evidence type="ECO:0000313" key="1">
    <source>
        <dbReference type="EMBL" id="CRZ10527.1"/>
    </source>
</evidence>
<sequence length="249" mass="28717">MSDKSRFYHDIGFPEESIYIDPLTRPYEIDYSDTKEYVEPIMPEMTLCQAASYASRAVQLINKGKSLAVAQNKFHNRDEQEDPISIGISQMNSIERFLYDAIEQGNSLPPFNHDQSGDDDLQSSKMPVVGTASYKALYSKYTEALRMMYKREDITAENTAWWRNKYRTLIPACNAYAKIISARNANQKGVVKMTAYEFEEFRTVKAEISALGRIMEREGRLIRERMAACESYKLALVQRRDVLRQALKD</sequence>
<dbReference type="AlphaFoldDB" id="A0A0H5RA24"/>
<name>A0A0H5RA24_9EUKA</name>
<reference evidence="1" key="1">
    <citation type="submission" date="2015-04" db="EMBL/GenBank/DDBJ databases">
        <title>The genome sequence of the plant pathogenic Rhizarian Plasmodiophora brassicae reveals insights in its biotrophic life cycle and the origin of chitin synthesis.</title>
        <authorList>
            <person name="Schwelm A."/>
            <person name="Fogelqvist J."/>
            <person name="Knaust A."/>
            <person name="Julke S."/>
            <person name="Lilja T."/>
            <person name="Dhandapani V."/>
            <person name="Bonilla-Rosso G."/>
            <person name="Karlsson M."/>
            <person name="Shevchenko A."/>
            <person name="Choi S.R."/>
            <person name="Kim H.G."/>
            <person name="Park J.Y."/>
            <person name="Lim Y.P."/>
            <person name="Ludwig-Muller J."/>
            <person name="Dixelius C."/>
        </authorList>
    </citation>
    <scope>NUCLEOTIDE SEQUENCE</scope>
    <source>
        <tissue evidence="1">Potato root galls</tissue>
    </source>
</reference>
<accession>A0A0H5RA24</accession>